<protein>
    <submittedName>
        <fullName evidence="3">DDE superfamily endonuclease</fullName>
    </submittedName>
</protein>
<dbReference type="NCBIfam" id="NF041680">
    <property type="entry name" value="transp_NF041680"/>
    <property type="match status" value="1"/>
</dbReference>
<sequence length="485" mass="54513">MVVSVSVPYTQVVGEGSYADDRVELVSFREEFYRCLSARSDAVFELTDALLCSGDPVTTLVDLSLTPEHRRGHGALYDGLNCGRVDIDRLRRAVGALPLPRSGDGRIVLAIDISPWLRPDAPTSSQRAFCHVYGRGRNQAQLIPGWPYSFVAALEVGRTSWTAVLDAVRLRPDDDETTVTTTQVREVVGRLQSAGHWRDGDPDIVLVFDAGYELARVAFLLADLPVQVLGRMRSDRVLHFPAPPPGRTGRPPRHGAEFKFADPLTWPEPDSAADTDTDRYGTAVTAAWNRLHPRITHRGSWADHPGPPPIVEGTVIRLTVDHLPGNRHPKPVWLWYSDPDVGADDVDRLWQMFLRRFDIEHTFRLFKQTLGWTAPKIRNPEAADRWTWIVLIAHTQLRLARPLAEDLRRPWERPAPPRRLTPARVRRGFRRIRATMPNPAGAPKPVRPGPGRPPGTRNRRPAQHHHVGKRTKIDMTEPESETQPG</sequence>
<evidence type="ECO:0000259" key="2">
    <source>
        <dbReference type="Pfam" id="PF13546"/>
    </source>
</evidence>
<keyword evidence="4" id="KW-1185">Reference proteome</keyword>
<organism evidence="3 4">
    <name type="scientific">Rhodococcus koreensis</name>
    <dbReference type="NCBI Taxonomy" id="99653"/>
    <lineage>
        <taxon>Bacteria</taxon>
        <taxon>Bacillati</taxon>
        <taxon>Actinomycetota</taxon>
        <taxon>Actinomycetes</taxon>
        <taxon>Mycobacteriales</taxon>
        <taxon>Nocardiaceae</taxon>
        <taxon>Rhodococcus</taxon>
    </lineage>
</organism>
<evidence type="ECO:0000256" key="1">
    <source>
        <dbReference type="SAM" id="MobiDB-lite"/>
    </source>
</evidence>
<dbReference type="Pfam" id="PF13546">
    <property type="entry name" value="DDE_5"/>
    <property type="match status" value="1"/>
</dbReference>
<gene>
    <name evidence="3" type="ORF">SAMN04490239_1325</name>
</gene>
<dbReference type="Proteomes" id="UP000183561">
    <property type="component" value="Unassembled WGS sequence"/>
</dbReference>
<feature type="compositionally biased region" description="Basic residues" evidence="1">
    <location>
        <begin position="457"/>
        <end position="470"/>
    </location>
</feature>
<feature type="compositionally biased region" description="Pro residues" evidence="1">
    <location>
        <begin position="440"/>
        <end position="453"/>
    </location>
</feature>
<feature type="region of interest" description="Disordered" evidence="1">
    <location>
        <begin position="430"/>
        <end position="485"/>
    </location>
</feature>
<feature type="domain" description="Transposase IS701-like DDE" evidence="2">
    <location>
        <begin position="31"/>
        <end position="293"/>
    </location>
</feature>
<keyword evidence="3" id="KW-0540">Nuclease</keyword>
<evidence type="ECO:0000313" key="4">
    <source>
        <dbReference type="Proteomes" id="UP000183561"/>
    </source>
</evidence>
<dbReference type="GO" id="GO:0004519">
    <property type="term" value="F:endonuclease activity"/>
    <property type="evidence" value="ECO:0007669"/>
    <property type="project" value="UniProtKB-KW"/>
</dbReference>
<reference evidence="4" key="1">
    <citation type="submission" date="2016-10" db="EMBL/GenBank/DDBJ databases">
        <authorList>
            <person name="Varghese N."/>
            <person name="Submissions S."/>
        </authorList>
    </citation>
    <scope>NUCLEOTIDE SEQUENCE [LARGE SCALE GENOMIC DNA]</scope>
    <source>
        <strain evidence="4">DSM 44498</strain>
    </source>
</reference>
<name>A0A1H4LJT9_9NOCA</name>
<feature type="compositionally biased region" description="Acidic residues" evidence="1">
    <location>
        <begin position="476"/>
        <end position="485"/>
    </location>
</feature>
<dbReference type="EMBL" id="FNSV01000005">
    <property type="protein sequence ID" value="SEB70947.1"/>
    <property type="molecule type" value="Genomic_DNA"/>
</dbReference>
<dbReference type="AlphaFoldDB" id="A0A1H4LJT9"/>
<accession>A0A1H4LJT9</accession>
<proteinExistence type="predicted"/>
<dbReference type="OrthoDB" id="3339508at2"/>
<evidence type="ECO:0000313" key="3">
    <source>
        <dbReference type="EMBL" id="SEB70947.1"/>
    </source>
</evidence>
<keyword evidence="3" id="KW-0378">Hydrolase</keyword>
<dbReference type="SUPFAM" id="SSF53098">
    <property type="entry name" value="Ribonuclease H-like"/>
    <property type="match status" value="1"/>
</dbReference>
<dbReference type="InterPro" id="IPR012337">
    <property type="entry name" value="RNaseH-like_sf"/>
</dbReference>
<dbReference type="InterPro" id="IPR038721">
    <property type="entry name" value="IS701-like_DDE_dom"/>
</dbReference>
<keyword evidence="3" id="KW-0255">Endonuclease</keyword>